<evidence type="ECO:0000256" key="5">
    <source>
        <dbReference type="ARBA" id="ARBA00022679"/>
    </source>
</evidence>
<reference evidence="18 19" key="2">
    <citation type="submission" date="2013-02" db="EMBL/GenBank/DDBJ databases">
        <title>The Genome Sequence of Plasmodium falciparum FCH/4.</title>
        <authorList>
            <consortium name="The Broad Institute Genome Sequencing Platform"/>
            <consortium name="The Broad Institute Genome Sequencing Center for Infectious Disease"/>
            <person name="Neafsey D."/>
            <person name="Cheeseman I."/>
            <person name="Volkman S."/>
            <person name="Adams J."/>
            <person name="Walker B."/>
            <person name="Young S.K."/>
            <person name="Zeng Q."/>
            <person name="Gargeya S."/>
            <person name="Fitzgerald M."/>
            <person name="Haas B."/>
            <person name="Abouelleil A."/>
            <person name="Alvarado L."/>
            <person name="Arachchi H.M."/>
            <person name="Berlin A.M."/>
            <person name="Chapman S.B."/>
            <person name="Dewar J."/>
            <person name="Goldberg J."/>
            <person name="Griggs A."/>
            <person name="Gujja S."/>
            <person name="Hansen M."/>
            <person name="Howarth C."/>
            <person name="Imamovic A."/>
            <person name="Larimer J."/>
            <person name="McCowan C."/>
            <person name="Murphy C."/>
            <person name="Neiman D."/>
            <person name="Pearson M."/>
            <person name="Priest M."/>
            <person name="Roberts A."/>
            <person name="Saif S."/>
            <person name="Shea T."/>
            <person name="Sisk P."/>
            <person name="Sykes S."/>
            <person name="Wortman J."/>
            <person name="Nusbaum C."/>
            <person name="Birren B."/>
        </authorList>
    </citation>
    <scope>NUCLEOTIDE SEQUENCE [LARGE SCALE GENOMIC DNA]</scope>
    <source>
        <strain evidence="18 19">FCH/4</strain>
    </source>
</reference>
<dbReference type="Pfam" id="PF00623">
    <property type="entry name" value="RNA_pol_Rpb1_2"/>
    <property type="match status" value="2"/>
</dbReference>
<organism evidence="18 19">
    <name type="scientific">Plasmodium falciparum FCH/4</name>
    <dbReference type="NCBI Taxonomy" id="1036724"/>
    <lineage>
        <taxon>Eukaryota</taxon>
        <taxon>Sar</taxon>
        <taxon>Alveolata</taxon>
        <taxon>Apicomplexa</taxon>
        <taxon>Aconoidasida</taxon>
        <taxon>Haemosporida</taxon>
        <taxon>Plasmodiidae</taxon>
        <taxon>Plasmodium</taxon>
        <taxon>Plasmodium (Laverania)</taxon>
    </lineage>
</organism>
<dbReference type="InterPro" id="IPR006592">
    <property type="entry name" value="RNA_pol_N"/>
</dbReference>
<dbReference type="InterPro" id="IPR042102">
    <property type="entry name" value="RNA_pol_Rpb1_3_sf"/>
</dbReference>
<dbReference type="GO" id="GO:0005634">
    <property type="term" value="C:nucleus"/>
    <property type="evidence" value="ECO:0007669"/>
    <property type="project" value="UniProtKB-SubCell"/>
</dbReference>
<keyword evidence="15" id="KW-0175">Coiled coil</keyword>
<keyword evidence="8" id="KW-0862">Zinc</keyword>
<comment type="function">
    <text evidence="13">DNA-dependent RNA polymerase catalyzes the transcription of DNA into RNA using the four ribonucleoside triphosphates as substrates. Largest and catalytic core component of RNA polymerase III which synthesizes small RNAs, such as 5S rRNA and tRNAs. Forms the polymerase active center together with the second largest subunit. A single-stranded DNA template strand of the promoter is positioned within the central active site cleft of Pol III. A bridging helix emanates from RPC1 and crosses the cleft near the catalytic site and is thought to promote translocation of Pol III by acting as a ratchet that moves the RNA-DNA hybrid through the active site by switching from straight to bent conformations at each step of nucleotide addition.</text>
</comment>
<proteinExistence type="inferred from homology"/>
<dbReference type="GO" id="GO:0003677">
    <property type="term" value="F:DNA binding"/>
    <property type="evidence" value="ECO:0007669"/>
    <property type="project" value="InterPro"/>
</dbReference>
<evidence type="ECO:0000256" key="4">
    <source>
        <dbReference type="ARBA" id="ARBA00022478"/>
    </source>
</evidence>
<dbReference type="Proteomes" id="UP000030656">
    <property type="component" value="Unassembled WGS sequence"/>
</dbReference>
<evidence type="ECO:0000256" key="14">
    <source>
        <dbReference type="RuleBase" id="RU004279"/>
    </source>
</evidence>
<dbReference type="Gene3D" id="6.10.250.2940">
    <property type="match status" value="1"/>
</dbReference>
<dbReference type="InterPro" id="IPR015700">
    <property type="entry name" value="RPC1"/>
</dbReference>
<dbReference type="Pfam" id="PF04983">
    <property type="entry name" value="RNA_pol_Rpb1_3"/>
    <property type="match status" value="1"/>
</dbReference>
<feature type="region of interest" description="Disordered" evidence="16">
    <location>
        <begin position="1999"/>
        <end position="2022"/>
    </location>
</feature>
<evidence type="ECO:0000256" key="2">
    <source>
        <dbReference type="ARBA" id="ARBA00006460"/>
    </source>
</evidence>
<dbReference type="Gene3D" id="2.40.40.20">
    <property type="match status" value="2"/>
</dbReference>
<dbReference type="GO" id="GO:0003899">
    <property type="term" value="F:DNA-directed RNA polymerase activity"/>
    <property type="evidence" value="ECO:0007669"/>
    <property type="project" value="UniProtKB-EC"/>
</dbReference>
<reference evidence="18 19" key="1">
    <citation type="submission" date="2013-02" db="EMBL/GenBank/DDBJ databases">
        <title>The Genome Annotation of Plasmodium falciparum FCH/4.</title>
        <authorList>
            <consortium name="The Broad Institute Genome Sequencing Platform"/>
            <consortium name="The Broad Institute Genome Sequencing Center for Infectious Disease"/>
            <person name="Neafsey D."/>
            <person name="Hoffman S."/>
            <person name="Volkman S."/>
            <person name="Rosenthal P."/>
            <person name="Walker B."/>
            <person name="Young S.K."/>
            <person name="Zeng Q."/>
            <person name="Gargeya S."/>
            <person name="Fitzgerald M."/>
            <person name="Haas B."/>
            <person name="Abouelleil A."/>
            <person name="Allen A.W."/>
            <person name="Alvarado L."/>
            <person name="Arachchi H.M."/>
            <person name="Berlin A.M."/>
            <person name="Chapman S.B."/>
            <person name="Gainer-Dewar J."/>
            <person name="Goldberg J."/>
            <person name="Griggs A."/>
            <person name="Gujja S."/>
            <person name="Hansen M."/>
            <person name="Howarth C."/>
            <person name="Imamovic A."/>
            <person name="Ireland A."/>
            <person name="Larimer J."/>
            <person name="McCowan C."/>
            <person name="Murphy C."/>
            <person name="Pearson M."/>
            <person name="Poon T.W."/>
            <person name="Priest M."/>
            <person name="Roberts A."/>
            <person name="Saif S."/>
            <person name="Shea T."/>
            <person name="Sisk P."/>
            <person name="Sykes S."/>
            <person name="Wortman J."/>
            <person name="Nusbaum C."/>
            <person name="Birren B."/>
        </authorList>
    </citation>
    <scope>NUCLEOTIDE SEQUENCE [LARGE SCALE GENOMIC DNA]</scope>
    <source>
        <strain evidence="18 19">FCH/4</strain>
    </source>
</reference>
<keyword evidence="6 14" id="KW-0548">Nucleotidyltransferase</keyword>
<dbReference type="FunFam" id="4.10.860.120:FF:000011">
    <property type="entry name" value="DNA-directed RNA polymerase subunit"/>
    <property type="match status" value="1"/>
</dbReference>
<evidence type="ECO:0000313" key="18">
    <source>
        <dbReference type="EMBL" id="ETW27755.1"/>
    </source>
</evidence>
<comment type="subunit">
    <text evidence="3">Component of the RNA polymerase III (Pol III) complex consisting of 17 subunits.</text>
</comment>
<evidence type="ECO:0000256" key="6">
    <source>
        <dbReference type="ARBA" id="ARBA00022695"/>
    </source>
</evidence>
<comment type="catalytic activity">
    <reaction evidence="12 14">
        <text>RNA(n) + a ribonucleoside 5'-triphosphate = RNA(n+1) + diphosphate</text>
        <dbReference type="Rhea" id="RHEA:21248"/>
        <dbReference type="Rhea" id="RHEA-COMP:14527"/>
        <dbReference type="Rhea" id="RHEA-COMP:17342"/>
        <dbReference type="ChEBI" id="CHEBI:33019"/>
        <dbReference type="ChEBI" id="CHEBI:61557"/>
        <dbReference type="ChEBI" id="CHEBI:140395"/>
        <dbReference type="EC" id="2.7.7.6"/>
    </reaction>
</comment>
<keyword evidence="5 14" id="KW-0808">Transferase</keyword>
<dbReference type="InterPro" id="IPR036339">
    <property type="entry name" value="PUB-like_dom_sf"/>
</dbReference>
<dbReference type="FunFam" id="2.40.40.20:FF:000018">
    <property type="entry name" value="DNA-directed RNA polymerase subunit"/>
    <property type="match status" value="1"/>
</dbReference>
<dbReference type="SMART" id="SM00663">
    <property type="entry name" value="RPOLA_N"/>
    <property type="match status" value="1"/>
</dbReference>
<dbReference type="CDD" id="cd02583">
    <property type="entry name" value="RNAP_III_RPC1_N"/>
    <property type="match status" value="1"/>
</dbReference>
<dbReference type="PANTHER" id="PTHR48446">
    <property type="entry name" value="DNA-DIRECTED RNA POLYMERASE SUBUNIT BETA' N-TERMINAL SECTION"/>
    <property type="match status" value="1"/>
</dbReference>
<protein>
    <recommendedName>
        <fullName evidence="14">DNA-directed RNA polymerase subunit</fullName>
        <ecNumber evidence="14">2.7.7.6</ecNumber>
    </recommendedName>
</protein>
<evidence type="ECO:0000256" key="1">
    <source>
        <dbReference type="ARBA" id="ARBA00004123"/>
    </source>
</evidence>
<dbReference type="Pfam" id="PF04997">
    <property type="entry name" value="RNA_pol_Rpb1_1"/>
    <property type="match status" value="1"/>
</dbReference>
<dbReference type="InterPro" id="IPR000722">
    <property type="entry name" value="RNA_pol_asu"/>
</dbReference>
<dbReference type="GO" id="GO:0046872">
    <property type="term" value="F:metal ion binding"/>
    <property type="evidence" value="ECO:0007669"/>
    <property type="project" value="UniProtKB-KW"/>
</dbReference>
<name>A0A024VHS5_PLAFA</name>
<keyword evidence="10 14" id="KW-0804">Transcription</keyword>
<evidence type="ECO:0000313" key="19">
    <source>
        <dbReference type="Proteomes" id="UP000030656"/>
    </source>
</evidence>
<dbReference type="GO" id="GO:0000428">
    <property type="term" value="C:DNA-directed RNA polymerase complex"/>
    <property type="evidence" value="ECO:0007669"/>
    <property type="project" value="UniProtKB-KW"/>
</dbReference>
<evidence type="ECO:0000256" key="11">
    <source>
        <dbReference type="ARBA" id="ARBA00023242"/>
    </source>
</evidence>
<dbReference type="Pfam" id="PF05000">
    <property type="entry name" value="RNA_pol_Rpb1_4"/>
    <property type="match status" value="1"/>
</dbReference>
<evidence type="ECO:0000256" key="15">
    <source>
        <dbReference type="SAM" id="Coils"/>
    </source>
</evidence>
<keyword evidence="7" id="KW-0479">Metal-binding</keyword>
<dbReference type="Gene3D" id="1.10.274.100">
    <property type="entry name" value="RNA polymerase Rpb1, domain 3"/>
    <property type="match status" value="1"/>
</dbReference>
<dbReference type="FunFam" id="2.40.40.20:FF:000019">
    <property type="entry name" value="DNA-directed RNA polymerase II subunit RPB1"/>
    <property type="match status" value="1"/>
</dbReference>
<evidence type="ECO:0000256" key="13">
    <source>
        <dbReference type="ARBA" id="ARBA00058108"/>
    </source>
</evidence>
<evidence type="ECO:0000256" key="16">
    <source>
        <dbReference type="SAM" id="MobiDB-lite"/>
    </source>
</evidence>
<dbReference type="SUPFAM" id="SSF64484">
    <property type="entry name" value="beta and beta-prime subunits of DNA dependent RNA-polymerase"/>
    <property type="match status" value="2"/>
</dbReference>
<feature type="compositionally biased region" description="Low complexity" evidence="16">
    <location>
        <begin position="1481"/>
        <end position="1518"/>
    </location>
</feature>
<feature type="region of interest" description="Disordered" evidence="16">
    <location>
        <begin position="1463"/>
        <end position="1518"/>
    </location>
</feature>
<feature type="coiled-coil region" evidence="15">
    <location>
        <begin position="2264"/>
        <end position="2335"/>
    </location>
</feature>
<feature type="coiled-coil region" evidence="15">
    <location>
        <begin position="2429"/>
        <end position="2459"/>
    </location>
</feature>
<dbReference type="CDD" id="cd09212">
    <property type="entry name" value="PUB"/>
    <property type="match status" value="1"/>
</dbReference>
<feature type="compositionally biased region" description="Basic and acidic residues" evidence="16">
    <location>
        <begin position="1469"/>
        <end position="1480"/>
    </location>
</feature>
<evidence type="ECO:0000256" key="12">
    <source>
        <dbReference type="ARBA" id="ARBA00048552"/>
    </source>
</evidence>
<sequence>MMKKKNIDIEELKRLIEESSMKKRFVKDIKRNCEIKSIRFGIMSKEDIIKYSEVKIMNREMYKNNSGIPYPYGVLDLKLGAHKSNSVCETCNKKLINCSGHFGYIELNYPVFHIGYYKYIIHILYCICKYCSSLLLSKEKIDFYCNLKKKSTDDSFYKKHLFKRILNNCKKVNKCYICGNPQGVIKKIIKPSLDQFMKLKHILKVKENGKMIIKEEDLNSLYVLKLFKNINPYHVKLLNIENPEKLIITALLVPPNTIRPSVIIDEHGTAEDDLTCILSEITQLNNTIYNQCTNGYQTNQFLGNVEFLQLQITRFINSDSPAVSQLLATQNISKPGRGICQRLKGKEGRFRCNLSGKRVDFSSRTVISPDPNISIDEVVIPKIIAMRLTYPETVNKYNIDKLKMLIKNGCNKWPGANYIIKKSKKGIDPYSDISTSYNNNSNNISSIGCSNIFNVVNNYINNNCKNVRYNIKDVNNNVLLKDMCDINNMNNDINNNINNIYKNTSETNLCNVNNHNNNNNIYCNNQTQDNEEERKNSQFNKISLKYANKNHVIQNLNIGDVVERHICDGDIVLFNRQPSLHRMSIMCHKAKIMDFKTFRFNECVCSPYNADFDGDEMNLHVPQTEEARAEALYLMNVKHNLITPKNGEVIIALTQDFLSASYIITNKDTFLDRDTFCLLCSYFSDASLYIELPIPAILKPKELWTGKQLISVLIKPNKKENTIINFEIQEREYSNKFGDLKHLCLNDSYVCFYKSELICGSLGKKVLGSSKYGLFYYLIHHNSSHIALKIMNRLSKLTSRYFSNKGMTIGIDDVRPSQTLTEKKKDLLLKGYEKVNNEIILYNEKKMQIQPGCTLEETLEIKVKSILDDLRNDAGKTCNQYLHYLNKPLIMFNSGAKGALINIAQMIACVGQQNVAGQRIQNGFINRTLPHFHFHCKDSESRGFVQNSFYTGLSPTEFFFHTMSGREGLVDTAVKTAETGYMQRRLMKALEDLSIHYDYSVRSCDKQIVQFIYGDDALNPSYIDNNNTYLDQFDKVFDHIVSISSSHLLLSYKNKIPYLPHVQHQNKTSNMNNIYNNMNNINNNDSNRSIIYNNDSNMNNINNNDSNMNSIHNNNSNMNNIHNNDSNRSIIHNNDSNMNSIHNNDSNNNNNYKDCTHNPYICNESLIIRNIMNRLIYQNIAQEDLFIPLEHDEFLVNKIMESYTDQECNYEDIIRSLDLNKNVSYIHNDQGKHLSLQMCAEEHITINNTNNDNTYVEQIEMKELSKNKTKEKQSFKGTIRDMHEDSEEQMNKFITKKAKFFIEKKKGKMHECNDDIEYNNTQYDNIQYNNISCNYIKSQNLENTHHQVNNDLSFIKNNVILPPKEYHSIFHFVNDYRNVVEIKNLMDKKKIFLNNSEKNVVQSKYNRMSKNLKKKIEIINNIYRNEKKKLNRWKTKMDNDDNYWSSDDDSIIAKKIIKIKNKEKRKYHPKEEKENFDRNNYKMITDNNNNDNNNNNNDNNNNDNNNNNNNNSNNNNYYYNLHDDVNNLGVTNYNTNIYPNDCNGIYEKETNNNELTTNSNMCDKNNDFSDEFFNNINENDLLYDNKYYRQIFKNVIGFVSVFEYVESYKQHYILFPYEIIKWTSFLLEYLTEIIPTNIFLHTKLSKKEKPTHQKNTGKMKIYIEEIKKWLFIKAINIYKYFSFKKSIELIKKKDYFNYIIKNYDISHRYIIHDYSFINLKQLYLFIFFNIYKYFKYISTPGDAVGSISAQSIGEPGTQMTLKTFHFAGVASMNVTLGVPRIKEIINASNSIQTPILNIPLEVNDNYNFALMMKSKLEKTTIRDICMYIKEDYTSRGVFLSVKFNEELIQKLFLNINAYNIKDIILKQSHINKIKINKIHINVINKYKLHISLKNDEFIFFQMESLKKGLLDLLIYGDKDIKRCIIKKEDIEVTDNEDEICDDMDEYYNVSQGTELYERKCNSKEENKNAIRVKKEEIDDNLEKEENIIYVSEKDSVNQLKSEKKKDINDDNNNNDDDNKINDTIFNDDIDSDRNNLKENGSKLENVGEHIIERLSYKMKEKNVKKEHIKKEPNLINLDTINLDTLNFDEINVHNINNEKIEFYDEHLNICQGNKKHIQKKKKKKNCILNIKGVDFKHIISNHVINVFQVLGIEAARITIINEIKKCVEAYSIDIDIRHIMLLADIMAFTLELKEICSELLNAKEEEVFNKLSLYDEFEEKIKKIQPIITRIRIRRNETNEEKKIYGEKMIKNVDILLERFDILYNIYEEELTIFKENYEIEKNRKIEKMLLEENEKKKNEKELLNRGRIKTQIEQEEILRRNLEKENLLKKEQEEYDNKMYRIETMKTIIKEKCNFLYDEISNACNKYETIKYIYTQLNGNNVNFNNIFTNIINDNYNDNENEILLNNSIYFIDCIYMIYKNNEFKLFKEALKNLIEYLEELIKNIDNQQLKLINLMNKTFQKNILSKKGILFLFILIGFVLKKPDEIKPLLKNINTDINYENIYIYLEEPNITTNYDQWKLWFQHIQKCLTILCTFFRHIHKFSDVPDDEKIKFIFLYLKEKFSNEQNVSTLGT</sequence>
<feature type="domain" description="RNA polymerase N-terminal" evidence="17">
    <location>
        <begin position="244"/>
        <end position="665"/>
    </location>
</feature>
<dbReference type="FunFam" id="1.10.274.100:FF:000008">
    <property type="entry name" value="DNA-directed RNA polymerase subunit"/>
    <property type="match status" value="1"/>
</dbReference>
<evidence type="ECO:0000259" key="17">
    <source>
        <dbReference type="SMART" id="SM00663"/>
    </source>
</evidence>
<dbReference type="InterPro" id="IPR035697">
    <property type="entry name" value="RNAP_III_RPC1_N"/>
</dbReference>
<dbReference type="InterPro" id="IPR007081">
    <property type="entry name" value="RNA_pol_Rpb1_5"/>
</dbReference>
<evidence type="ECO:0000256" key="9">
    <source>
        <dbReference type="ARBA" id="ARBA00022842"/>
    </source>
</evidence>
<dbReference type="PANTHER" id="PTHR48446:SF1">
    <property type="entry name" value="DNA-DIRECTED RNA POLYMERASE SUBUNIT BETA' N-TERMINAL SECTION"/>
    <property type="match status" value="1"/>
</dbReference>
<dbReference type="InterPro" id="IPR044893">
    <property type="entry name" value="RNA_pol_Rpb1_clamp_domain"/>
</dbReference>
<evidence type="ECO:0000256" key="7">
    <source>
        <dbReference type="ARBA" id="ARBA00022723"/>
    </source>
</evidence>
<dbReference type="InterPro" id="IPR007083">
    <property type="entry name" value="RNA_pol_Rpb1_4"/>
</dbReference>
<dbReference type="GO" id="GO:0006351">
    <property type="term" value="P:DNA-templated transcription"/>
    <property type="evidence" value="ECO:0007669"/>
    <property type="project" value="InterPro"/>
</dbReference>
<comment type="similarity">
    <text evidence="2 14">Belongs to the RNA polymerase beta' chain family.</text>
</comment>
<dbReference type="Gene3D" id="4.10.860.120">
    <property type="entry name" value="RNA polymerase II, clamp domain"/>
    <property type="match status" value="1"/>
</dbReference>
<evidence type="ECO:0000256" key="3">
    <source>
        <dbReference type="ARBA" id="ARBA00011206"/>
    </source>
</evidence>
<keyword evidence="11" id="KW-0539">Nucleus</keyword>
<dbReference type="EC" id="2.7.7.6" evidence="14"/>
<dbReference type="OrthoDB" id="270392at2759"/>
<dbReference type="InterPro" id="IPR038120">
    <property type="entry name" value="Rpb1_funnel_sf"/>
</dbReference>
<feature type="compositionally biased region" description="Basic and acidic residues" evidence="16">
    <location>
        <begin position="1999"/>
        <end position="2008"/>
    </location>
</feature>
<gene>
    <name evidence="18" type="ORF">PFFCH_04880</name>
</gene>
<dbReference type="SUPFAM" id="SSF143503">
    <property type="entry name" value="PUG domain-like"/>
    <property type="match status" value="1"/>
</dbReference>
<dbReference type="Gene3D" id="6.20.50.80">
    <property type="match status" value="1"/>
</dbReference>
<dbReference type="Gene3D" id="1.10.132.30">
    <property type="match status" value="1"/>
</dbReference>
<keyword evidence="4 14" id="KW-0240">DNA-directed RNA polymerase</keyword>
<dbReference type="Gene3D" id="1.20.58.2190">
    <property type="match status" value="1"/>
</dbReference>
<evidence type="ECO:0000256" key="10">
    <source>
        <dbReference type="ARBA" id="ARBA00023163"/>
    </source>
</evidence>
<dbReference type="EMBL" id="KI928063">
    <property type="protein sequence ID" value="ETW27755.1"/>
    <property type="molecule type" value="Genomic_DNA"/>
</dbReference>
<dbReference type="InterPro" id="IPR007066">
    <property type="entry name" value="RNA_pol_Rpb1_3"/>
</dbReference>
<comment type="subcellular location">
    <subcellularLocation>
        <location evidence="1">Nucleus</location>
    </subcellularLocation>
</comment>
<dbReference type="Pfam" id="PF04998">
    <property type="entry name" value="RNA_pol_Rpb1_5"/>
    <property type="match status" value="1"/>
</dbReference>
<evidence type="ECO:0000256" key="8">
    <source>
        <dbReference type="ARBA" id="ARBA00022833"/>
    </source>
</evidence>
<dbReference type="InterPro" id="IPR007080">
    <property type="entry name" value="RNA_pol_Rpb1_1"/>
</dbReference>
<accession>A0A024VHS5</accession>
<keyword evidence="9" id="KW-0460">Magnesium</keyword>